<dbReference type="AlphaFoldDB" id="A0A6M0H1Z6"/>
<gene>
    <name evidence="1" type="ORF">G3M99_04830</name>
</gene>
<proteinExistence type="predicted"/>
<dbReference type="RefSeq" id="WP_199869397.1">
    <property type="nucleotide sequence ID" value="NZ_JAAGPU010000006.1"/>
</dbReference>
<evidence type="ECO:0000313" key="1">
    <source>
        <dbReference type="EMBL" id="NEU04194.1"/>
    </source>
</evidence>
<evidence type="ECO:0000313" key="2">
    <source>
        <dbReference type="Proteomes" id="UP000481872"/>
    </source>
</evidence>
<accession>A0A6M0H1Z6</accession>
<reference evidence="1 2" key="1">
    <citation type="submission" date="2020-02" db="EMBL/GenBank/DDBJ databases">
        <title>Genome assembly of a novel Clostridium senegalense strain.</title>
        <authorList>
            <person name="Gupta T.B."/>
            <person name="Jauregui R."/>
            <person name="Maclean P."/>
            <person name="Nawarathana A."/>
            <person name="Brightwell G."/>
        </authorList>
    </citation>
    <scope>NUCLEOTIDE SEQUENCE [LARGE SCALE GENOMIC DNA]</scope>
    <source>
        <strain evidence="1 2">AGRFS4</strain>
    </source>
</reference>
<sequence>MAVDTIKNDKCLTLKDIASWVKSKECQYYFVEDIIDYKSTNPITNKEYNKLIELFKSYSDKNIKDIKKLKLIEKDIPSEEEFIDTLKEYKILKKYIDNIELEDINSIFNNKNFNIKTIKYSLNSIKNQLLFLNNNGFETLVSQYEKDKNVPVKLNNFYTNSMKLLKKLAFFNKRIYSMNIYVPKDIEILDFKKELNEIYKDIKENGKLTLKCKMKNIAIFNLIKRCRINKCKIETVNHYLVMYNYMKMKSMEKKLINYWNENCNEFFLERINEINISKLLFIENKLQQIKNIIDFEDSYKSQILKEFARDNLREFSIYNIDNIEDLYNLVLIKERESTLKNLKRKIVKTSRMFSDISILKEFYTYAYNYNYEGIKKMYTIIEDNLKKYEDIIIMEEIISKIKSTLPMFYVNLMSRKSEYFKLDYEELFEYVKYKSLLSGNLKKNKNIRCSTVSKENYKQCS</sequence>
<organism evidence="1 2">
    <name type="scientific">Clostridium senegalense</name>
    <dbReference type="NCBI Taxonomy" id="1465809"/>
    <lineage>
        <taxon>Bacteria</taxon>
        <taxon>Bacillati</taxon>
        <taxon>Bacillota</taxon>
        <taxon>Clostridia</taxon>
        <taxon>Eubacteriales</taxon>
        <taxon>Clostridiaceae</taxon>
        <taxon>Clostridium</taxon>
    </lineage>
</organism>
<dbReference type="EMBL" id="JAAGPU010000006">
    <property type="protein sequence ID" value="NEU04194.1"/>
    <property type="molecule type" value="Genomic_DNA"/>
</dbReference>
<protein>
    <submittedName>
        <fullName evidence="1">Uncharacterized protein</fullName>
    </submittedName>
</protein>
<dbReference type="Proteomes" id="UP000481872">
    <property type="component" value="Unassembled WGS sequence"/>
</dbReference>
<name>A0A6M0H1Z6_9CLOT</name>
<comment type="caution">
    <text evidence="1">The sequence shown here is derived from an EMBL/GenBank/DDBJ whole genome shotgun (WGS) entry which is preliminary data.</text>
</comment>
<keyword evidence="2" id="KW-1185">Reference proteome</keyword>